<evidence type="ECO:0000313" key="15">
    <source>
        <dbReference type="EMBL" id="KAF9447499.1"/>
    </source>
</evidence>
<evidence type="ECO:0000256" key="7">
    <source>
        <dbReference type="ARBA" id="ARBA00022807"/>
    </source>
</evidence>
<dbReference type="Proteomes" id="UP000807342">
    <property type="component" value="Unassembled WGS sequence"/>
</dbReference>
<feature type="compositionally biased region" description="Polar residues" evidence="13">
    <location>
        <begin position="445"/>
        <end position="457"/>
    </location>
</feature>
<dbReference type="GO" id="GO:0005634">
    <property type="term" value="C:nucleus"/>
    <property type="evidence" value="ECO:0007669"/>
    <property type="project" value="UniProtKB-SubCell"/>
</dbReference>
<evidence type="ECO:0000256" key="1">
    <source>
        <dbReference type="ARBA" id="ARBA00000707"/>
    </source>
</evidence>
<comment type="subcellular location">
    <subcellularLocation>
        <location evidence="2">Nucleus</location>
    </subcellularLocation>
</comment>
<keyword evidence="10" id="KW-0539">Nucleus</keyword>
<evidence type="ECO:0000256" key="9">
    <source>
        <dbReference type="ARBA" id="ARBA00023163"/>
    </source>
</evidence>
<dbReference type="InterPro" id="IPR006155">
    <property type="entry name" value="Josephin"/>
</dbReference>
<keyword evidence="8" id="KW-0805">Transcription regulation</keyword>
<dbReference type="GO" id="GO:0016579">
    <property type="term" value="P:protein deubiquitination"/>
    <property type="evidence" value="ECO:0007669"/>
    <property type="project" value="InterPro"/>
</dbReference>
<evidence type="ECO:0000256" key="4">
    <source>
        <dbReference type="ARBA" id="ARBA00022670"/>
    </source>
</evidence>
<feature type="active site" description="Nucleophile" evidence="11">
    <location>
        <position position="23"/>
    </location>
</feature>
<feature type="compositionally biased region" description="Low complexity" evidence="13">
    <location>
        <begin position="267"/>
        <end position="279"/>
    </location>
</feature>
<evidence type="ECO:0000256" key="5">
    <source>
        <dbReference type="ARBA" id="ARBA00022786"/>
    </source>
</evidence>
<keyword evidence="5" id="KW-0833">Ubl conjugation pathway</keyword>
<gene>
    <name evidence="15" type="ORF">P691DRAFT_802294</name>
</gene>
<evidence type="ECO:0000256" key="10">
    <source>
        <dbReference type="ARBA" id="ARBA00023242"/>
    </source>
</evidence>
<accession>A0A9P5XAJ7</accession>
<feature type="compositionally biased region" description="Low complexity" evidence="13">
    <location>
        <begin position="290"/>
        <end position="314"/>
    </location>
</feature>
<dbReference type="SMART" id="SM00726">
    <property type="entry name" value="UIM"/>
    <property type="match status" value="3"/>
</dbReference>
<keyword evidence="9" id="KW-0804">Transcription</keyword>
<feature type="compositionally biased region" description="Acidic residues" evidence="13">
    <location>
        <begin position="499"/>
        <end position="517"/>
    </location>
</feature>
<evidence type="ECO:0000256" key="6">
    <source>
        <dbReference type="ARBA" id="ARBA00022801"/>
    </source>
</evidence>
<proteinExistence type="predicted"/>
<evidence type="ECO:0000259" key="14">
    <source>
        <dbReference type="PROSITE" id="PS50957"/>
    </source>
</evidence>
<evidence type="ECO:0000313" key="16">
    <source>
        <dbReference type="Proteomes" id="UP000807342"/>
    </source>
</evidence>
<feature type="active site" evidence="11">
    <location>
        <position position="145"/>
    </location>
</feature>
<feature type="active site" description="Proton acceptor" evidence="11">
    <location>
        <position position="118"/>
    </location>
</feature>
<keyword evidence="6" id="KW-0378">Hydrolase</keyword>
<feature type="region of interest" description="Disordered" evidence="13">
    <location>
        <begin position="267"/>
        <end position="326"/>
    </location>
</feature>
<keyword evidence="7" id="KW-0788">Thiol protease</keyword>
<evidence type="ECO:0000256" key="2">
    <source>
        <dbReference type="ARBA" id="ARBA00004123"/>
    </source>
</evidence>
<dbReference type="PANTHER" id="PTHR14159:SF0">
    <property type="entry name" value="ATAXIN-3-RELATED"/>
    <property type="match status" value="1"/>
</dbReference>
<dbReference type="GO" id="GO:0004843">
    <property type="term" value="F:cysteine-type deubiquitinase activity"/>
    <property type="evidence" value="ECO:0007669"/>
    <property type="project" value="UniProtKB-EC"/>
</dbReference>
<dbReference type="OrthoDB" id="10063692at2759"/>
<dbReference type="PRINTS" id="PR01233">
    <property type="entry name" value="JOSEPHIN"/>
</dbReference>
<dbReference type="PANTHER" id="PTHR14159">
    <property type="entry name" value="ATAXIN-3-RELATED"/>
    <property type="match status" value="1"/>
</dbReference>
<feature type="domain" description="Josephin" evidence="14">
    <location>
        <begin position="8"/>
        <end position="191"/>
    </location>
</feature>
<comment type="catalytic activity">
    <reaction evidence="1">
        <text>Thiol-dependent hydrolysis of ester, thioester, amide, peptide and isopeptide bonds formed by the C-terminal Gly of ubiquitin (a 76-residue protein attached to proteins as an intracellular targeting signal).</text>
        <dbReference type="EC" id="3.4.19.12"/>
    </reaction>
</comment>
<reference evidence="15" key="1">
    <citation type="submission" date="2020-11" db="EMBL/GenBank/DDBJ databases">
        <authorList>
            <consortium name="DOE Joint Genome Institute"/>
            <person name="Ahrendt S."/>
            <person name="Riley R."/>
            <person name="Andreopoulos W."/>
            <person name="Labutti K."/>
            <person name="Pangilinan J."/>
            <person name="Ruiz-Duenas F.J."/>
            <person name="Barrasa J.M."/>
            <person name="Sanchez-Garcia M."/>
            <person name="Camarero S."/>
            <person name="Miyauchi S."/>
            <person name="Serrano A."/>
            <person name="Linde D."/>
            <person name="Babiker R."/>
            <person name="Drula E."/>
            <person name="Ayuso-Fernandez I."/>
            <person name="Pacheco R."/>
            <person name="Padilla G."/>
            <person name="Ferreira P."/>
            <person name="Barriuso J."/>
            <person name="Kellner H."/>
            <person name="Castanera R."/>
            <person name="Alfaro M."/>
            <person name="Ramirez L."/>
            <person name="Pisabarro A.G."/>
            <person name="Kuo A."/>
            <person name="Tritt A."/>
            <person name="Lipzen A."/>
            <person name="He G."/>
            <person name="Yan M."/>
            <person name="Ng V."/>
            <person name="Cullen D."/>
            <person name="Martin F."/>
            <person name="Rosso M.-N."/>
            <person name="Henrissat B."/>
            <person name="Hibbett D."/>
            <person name="Martinez A.T."/>
            <person name="Grigoriev I.V."/>
        </authorList>
    </citation>
    <scope>NUCLEOTIDE SEQUENCE</scope>
    <source>
        <strain evidence="15">MF-IS2</strain>
    </source>
</reference>
<keyword evidence="16" id="KW-1185">Reference proteome</keyword>
<dbReference type="AlphaFoldDB" id="A0A9P5XAJ7"/>
<dbReference type="InterPro" id="IPR033865">
    <property type="entry name" value="Ataxin-3"/>
</dbReference>
<dbReference type="EC" id="3.4.19.12" evidence="3"/>
<keyword evidence="4" id="KW-0645">Protease</keyword>
<evidence type="ECO:0000256" key="3">
    <source>
        <dbReference type="ARBA" id="ARBA00012759"/>
    </source>
</evidence>
<dbReference type="Gene3D" id="1.10.287.10">
    <property type="entry name" value="S15/NS1, RNA-binding"/>
    <property type="match status" value="1"/>
</dbReference>
<dbReference type="InterPro" id="IPR003903">
    <property type="entry name" value="UIM_dom"/>
</dbReference>
<dbReference type="GO" id="GO:0006508">
    <property type="term" value="P:proteolysis"/>
    <property type="evidence" value="ECO:0007669"/>
    <property type="project" value="UniProtKB-KW"/>
</dbReference>
<comment type="caution">
    <text evidence="12">Lacks conserved residue(s) required for the propagation of feature annotation.</text>
</comment>
<feature type="region of interest" description="Disordered" evidence="13">
    <location>
        <begin position="200"/>
        <end position="238"/>
    </location>
</feature>
<name>A0A9P5XAJ7_9AGAR</name>
<dbReference type="EMBL" id="MU151197">
    <property type="protein sequence ID" value="KAF9447499.1"/>
    <property type="molecule type" value="Genomic_DNA"/>
</dbReference>
<sequence length="550" mass="60292">MAGLEGLVSIIYHEKQQSGSMLCAQHALNSLLQGPFFTAPDLSEIARNLDLLEAQYNTESERGESKNMDDTGFFSVQVVEEALKVWGLNLVRWRSTAMRPFQDHPHTQLAFILNFQQHWFTLRRFGPASADIGADSGEGHWFNLNSFLPAPEWVGRLYLSMVLGQAETEGYSVFAITQADPSIPLALARTDADDVAASLPEPMSASQSSVYNATKRNPDVSRHPVKASGSKNPLHSAEGVEGAMEGVEDEDYDLQAALQASLASQEGYGSHHYGSLSSSIPADPPSLVRATSSSTTYATATSRSTSTNSSTQSSQPLGLPGHADLDPVTASMERNRVLLQRMREQQEFAQRELWSGNGLTPEEEAIQEARRQAQRRQEEEEEEQLRKAIAESEAMAREWDGQQRKSDPDEPPSIDRGVGELVSSGHLVEGHRNYDDEDQELQAALSASLQNIPSEWQPSDLPLSSAPKQSQPNRSAPPKAKSSEVMDKSNKSDSHNNMDVDDDEEWHSESEASDPDVDIPGKQGASAPEGQSSPPTLDEIRKARLARFGL</sequence>
<dbReference type="Gene3D" id="3.90.70.40">
    <property type="match status" value="1"/>
</dbReference>
<feature type="region of interest" description="Disordered" evidence="13">
    <location>
        <begin position="350"/>
        <end position="539"/>
    </location>
</feature>
<feature type="compositionally biased region" description="Basic and acidic residues" evidence="13">
    <location>
        <begin position="481"/>
        <end position="498"/>
    </location>
</feature>
<dbReference type="PROSITE" id="PS50957">
    <property type="entry name" value="JOSEPHIN"/>
    <property type="match status" value="1"/>
</dbReference>
<protein>
    <recommendedName>
        <fullName evidence="3">ubiquitinyl hydrolase 1</fullName>
        <ecNumber evidence="3">3.4.19.12</ecNumber>
    </recommendedName>
</protein>
<evidence type="ECO:0000256" key="12">
    <source>
        <dbReference type="PROSITE-ProRule" id="PRU00331"/>
    </source>
</evidence>
<organism evidence="15 16">
    <name type="scientific">Macrolepiota fuliginosa MF-IS2</name>
    <dbReference type="NCBI Taxonomy" id="1400762"/>
    <lineage>
        <taxon>Eukaryota</taxon>
        <taxon>Fungi</taxon>
        <taxon>Dikarya</taxon>
        <taxon>Basidiomycota</taxon>
        <taxon>Agaricomycotina</taxon>
        <taxon>Agaricomycetes</taxon>
        <taxon>Agaricomycetidae</taxon>
        <taxon>Agaricales</taxon>
        <taxon>Agaricineae</taxon>
        <taxon>Agaricaceae</taxon>
        <taxon>Macrolepiota</taxon>
    </lineage>
</organism>
<feature type="compositionally biased region" description="Basic and acidic residues" evidence="13">
    <location>
        <begin position="367"/>
        <end position="408"/>
    </location>
</feature>
<feature type="compositionally biased region" description="Polar residues" evidence="13">
    <location>
        <begin position="204"/>
        <end position="215"/>
    </location>
</feature>
<dbReference type="PROSITE" id="PS50330">
    <property type="entry name" value="UIM"/>
    <property type="match status" value="2"/>
</dbReference>
<dbReference type="Gene3D" id="6.10.140.100">
    <property type="match status" value="1"/>
</dbReference>
<evidence type="ECO:0000256" key="11">
    <source>
        <dbReference type="PIRSR" id="PIRSR633865-1"/>
    </source>
</evidence>
<dbReference type="Pfam" id="PF02099">
    <property type="entry name" value="Josephin"/>
    <property type="match status" value="1"/>
</dbReference>
<comment type="caution">
    <text evidence="15">The sequence shown here is derived from an EMBL/GenBank/DDBJ whole genome shotgun (WGS) entry which is preliminary data.</text>
</comment>
<evidence type="ECO:0000256" key="8">
    <source>
        <dbReference type="ARBA" id="ARBA00023015"/>
    </source>
</evidence>
<evidence type="ECO:0000256" key="13">
    <source>
        <dbReference type="SAM" id="MobiDB-lite"/>
    </source>
</evidence>
<dbReference type="SMART" id="SM01246">
    <property type="entry name" value="Josephin"/>
    <property type="match status" value="1"/>
</dbReference>